<dbReference type="AlphaFoldDB" id="A0A915Q077"/>
<proteinExistence type="predicted"/>
<evidence type="ECO:0000313" key="2">
    <source>
        <dbReference type="WBParaSite" id="sdigi.contig675.g9456.t1"/>
    </source>
</evidence>
<reference evidence="2" key="1">
    <citation type="submission" date="2022-11" db="UniProtKB">
        <authorList>
            <consortium name="WormBaseParasite"/>
        </authorList>
    </citation>
    <scope>IDENTIFICATION</scope>
</reference>
<name>A0A915Q077_9BILA</name>
<accession>A0A915Q077</accession>
<keyword evidence="1" id="KW-1185">Reference proteome</keyword>
<dbReference type="Proteomes" id="UP000887581">
    <property type="component" value="Unplaced"/>
</dbReference>
<sequence length="77" mass="7826">MIYLPARTPGLSKASNGMLRFSSNTVDGVVSSVIKGVNGSSGLLDVVVQDCIVILVNVVAAISSIATSPSFDSTPNS</sequence>
<dbReference type="WBParaSite" id="sdigi.contig675.g9456.t1">
    <property type="protein sequence ID" value="sdigi.contig675.g9456.t1"/>
    <property type="gene ID" value="sdigi.contig675.g9456"/>
</dbReference>
<organism evidence="1 2">
    <name type="scientific">Setaria digitata</name>
    <dbReference type="NCBI Taxonomy" id="48799"/>
    <lineage>
        <taxon>Eukaryota</taxon>
        <taxon>Metazoa</taxon>
        <taxon>Ecdysozoa</taxon>
        <taxon>Nematoda</taxon>
        <taxon>Chromadorea</taxon>
        <taxon>Rhabditida</taxon>
        <taxon>Spirurina</taxon>
        <taxon>Spiruromorpha</taxon>
        <taxon>Filarioidea</taxon>
        <taxon>Setariidae</taxon>
        <taxon>Setaria</taxon>
    </lineage>
</organism>
<protein>
    <submittedName>
        <fullName evidence="2">Uncharacterized protein</fullName>
    </submittedName>
</protein>
<evidence type="ECO:0000313" key="1">
    <source>
        <dbReference type="Proteomes" id="UP000887581"/>
    </source>
</evidence>